<dbReference type="EMBL" id="BMAW01111195">
    <property type="protein sequence ID" value="GFT46773.1"/>
    <property type="molecule type" value="Genomic_DNA"/>
</dbReference>
<dbReference type="AlphaFoldDB" id="A0A8X6P512"/>
<keyword evidence="2" id="KW-1185">Reference proteome</keyword>
<dbReference type="Proteomes" id="UP000887013">
    <property type="component" value="Unassembled WGS sequence"/>
</dbReference>
<organism evidence="1 2">
    <name type="scientific">Nephila pilipes</name>
    <name type="common">Giant wood spider</name>
    <name type="synonym">Nephila maculata</name>
    <dbReference type="NCBI Taxonomy" id="299642"/>
    <lineage>
        <taxon>Eukaryota</taxon>
        <taxon>Metazoa</taxon>
        <taxon>Ecdysozoa</taxon>
        <taxon>Arthropoda</taxon>
        <taxon>Chelicerata</taxon>
        <taxon>Arachnida</taxon>
        <taxon>Araneae</taxon>
        <taxon>Araneomorphae</taxon>
        <taxon>Entelegynae</taxon>
        <taxon>Araneoidea</taxon>
        <taxon>Nephilidae</taxon>
        <taxon>Nephila</taxon>
    </lineage>
</organism>
<proteinExistence type="predicted"/>
<protein>
    <submittedName>
        <fullName evidence="1">Uncharacterized protein</fullName>
    </submittedName>
</protein>
<comment type="caution">
    <text evidence="1">The sequence shown here is derived from an EMBL/GenBank/DDBJ whole genome shotgun (WGS) entry which is preliminary data.</text>
</comment>
<sequence length="67" mass="7763">MVLPSTYVCWIEDKSSKCREGKGLLDIGGNLNCMNKRRFLSLRRVQDSYVQTIYFRVIGVFSLQELS</sequence>
<reference evidence="1" key="1">
    <citation type="submission" date="2020-08" db="EMBL/GenBank/DDBJ databases">
        <title>Multicomponent nature underlies the extraordinary mechanical properties of spider dragline silk.</title>
        <authorList>
            <person name="Kono N."/>
            <person name="Nakamura H."/>
            <person name="Mori M."/>
            <person name="Yoshida Y."/>
            <person name="Ohtoshi R."/>
            <person name="Malay A.D."/>
            <person name="Moran D.A.P."/>
            <person name="Tomita M."/>
            <person name="Numata K."/>
            <person name="Arakawa K."/>
        </authorList>
    </citation>
    <scope>NUCLEOTIDE SEQUENCE</scope>
</reference>
<gene>
    <name evidence="1" type="ORF">NPIL_294671</name>
</gene>
<name>A0A8X6P512_NEPPI</name>
<evidence type="ECO:0000313" key="1">
    <source>
        <dbReference type="EMBL" id="GFT46773.1"/>
    </source>
</evidence>
<accession>A0A8X6P512</accession>
<evidence type="ECO:0000313" key="2">
    <source>
        <dbReference type="Proteomes" id="UP000887013"/>
    </source>
</evidence>